<feature type="compositionally biased region" description="Basic and acidic residues" evidence="1">
    <location>
        <begin position="92"/>
        <end position="105"/>
    </location>
</feature>
<dbReference type="Proteomes" id="UP001176941">
    <property type="component" value="Chromosome 13"/>
</dbReference>
<protein>
    <submittedName>
        <fullName evidence="2">Uncharacterized protein</fullName>
    </submittedName>
</protein>
<keyword evidence="3" id="KW-1185">Reference proteome</keyword>
<evidence type="ECO:0000256" key="1">
    <source>
        <dbReference type="SAM" id="MobiDB-lite"/>
    </source>
</evidence>
<sequence>MQAPPLFSSARQLRNHGFVCDSKCVRANVPGLTHPLPSSLLTAPGPRARRAHPERVLTSGGLTAMPLATRPRTWPREAGGDIHAPVLSRRGNRQEHRREPGKDEAGTGGRRKGHWRAPRPQLPAPSAVPSAFISPRRWESFDAIAPTHRLSPPCLSSSSSRECLPAAVPWGAQGAAGHGVAAPRACGAATWAGSRPGPPRQPREPQGRR</sequence>
<feature type="region of interest" description="Disordered" evidence="1">
    <location>
        <begin position="188"/>
        <end position="209"/>
    </location>
</feature>
<evidence type="ECO:0000313" key="2">
    <source>
        <dbReference type="EMBL" id="CAI9156072.1"/>
    </source>
</evidence>
<proteinExistence type="predicted"/>
<dbReference type="EMBL" id="OX459949">
    <property type="protein sequence ID" value="CAI9156072.1"/>
    <property type="molecule type" value="Genomic_DNA"/>
</dbReference>
<organism evidence="2 3">
    <name type="scientific">Rangifer tarandus platyrhynchus</name>
    <name type="common">Svalbard reindeer</name>
    <dbReference type="NCBI Taxonomy" id="3082113"/>
    <lineage>
        <taxon>Eukaryota</taxon>
        <taxon>Metazoa</taxon>
        <taxon>Chordata</taxon>
        <taxon>Craniata</taxon>
        <taxon>Vertebrata</taxon>
        <taxon>Euteleostomi</taxon>
        <taxon>Mammalia</taxon>
        <taxon>Eutheria</taxon>
        <taxon>Laurasiatheria</taxon>
        <taxon>Artiodactyla</taxon>
        <taxon>Ruminantia</taxon>
        <taxon>Pecora</taxon>
        <taxon>Cervidae</taxon>
        <taxon>Odocoileinae</taxon>
        <taxon>Rangifer</taxon>
    </lineage>
</organism>
<accession>A0ABN8Y672</accession>
<gene>
    <name evidence="2" type="ORF">MRATA1EN1_LOCUS5034</name>
</gene>
<feature type="region of interest" description="Disordered" evidence="1">
    <location>
        <begin position="72"/>
        <end position="127"/>
    </location>
</feature>
<name>A0ABN8Y672_RANTA</name>
<evidence type="ECO:0000313" key="3">
    <source>
        <dbReference type="Proteomes" id="UP001176941"/>
    </source>
</evidence>
<reference evidence="2" key="1">
    <citation type="submission" date="2023-04" db="EMBL/GenBank/DDBJ databases">
        <authorList>
            <consortium name="ELIXIR-Norway"/>
        </authorList>
    </citation>
    <scope>NUCLEOTIDE SEQUENCE [LARGE SCALE GENOMIC DNA]</scope>
</reference>